<dbReference type="GO" id="GO:0000122">
    <property type="term" value="P:negative regulation of transcription by RNA polymerase II"/>
    <property type="evidence" value="ECO:0007669"/>
    <property type="project" value="TreeGrafter"/>
</dbReference>
<keyword evidence="7" id="KW-0732">Signal</keyword>
<accession>A0AAJ7QD20</accession>
<sequence length="636" mass="71900">MVLLLSAVCFVLSCLGSLTEANSTHLPRMTLTAKEIGAKRSPLPGQHVPVWILLKEQPDTVTVAGPTHLYSYNFQYPQEVTLVKRKLLWQGCTDSAPHKDCNYRITVAHEREEADKVFVCGTNSWKTSCCDMNLSEMSATCNSSKKVENIHGSVKEFNIKEGESSAFVESAESAQLYITNSGSRENVGIHKFGKDRVGPANHNKEQYYVGLMLSRQRDNPSQDKVYAFYKEKNRDTGFHSDMWLPFVTRVCMSDTGGPKNNLQFSWTSQMNARLFCGDSSSRQHFSELVDVATVHADRWQDTRVYALFRNEWGMSAVCVYTIEDIDNIFRNSLFKDFSSTNQKSRPRECVSDSTKIPVDVMRVIEKTSEMEDCVQPVNKSAPILFNHHNYTHIYADSSRQKRSDHDTVLFLSLNNGGIHKVMQTKSQAFVIAEYRPFDSPTHIQNIILHASSSKLYVRSRSELVQVDVANCANYGDSCQDCVLARDPYCGWNGTHCTPETQDTLQDLAAGNYTICNVQPEKAFRYSGVARRAENSITLPSQSKYFLQCPVSSHHAQYTWHHNKHSTSCRSKDQECLFLIDSMSPKDVGTYRCVSEELGYSKELVKLNLELESRAMGRLSSPLVWVCLMAALIKNLS</sequence>
<dbReference type="SMART" id="SM00630">
    <property type="entry name" value="Sema"/>
    <property type="match status" value="1"/>
</dbReference>
<proteinExistence type="inferred from homology"/>
<dbReference type="InterPro" id="IPR007110">
    <property type="entry name" value="Ig-like_dom"/>
</dbReference>
<dbReference type="GO" id="GO:0005615">
    <property type="term" value="C:extracellular space"/>
    <property type="evidence" value="ECO:0007669"/>
    <property type="project" value="TreeGrafter"/>
</dbReference>
<dbReference type="InterPro" id="IPR016201">
    <property type="entry name" value="PSI"/>
</dbReference>
<dbReference type="InterPro" id="IPR001627">
    <property type="entry name" value="Semap_dom"/>
</dbReference>
<dbReference type="AlphaFoldDB" id="A0AAJ7QD20"/>
<evidence type="ECO:0000256" key="5">
    <source>
        <dbReference type="ARBA" id="ARBA00023180"/>
    </source>
</evidence>
<dbReference type="InterPro" id="IPR027231">
    <property type="entry name" value="Semaphorin"/>
</dbReference>
<evidence type="ECO:0000256" key="4">
    <source>
        <dbReference type="ARBA" id="ARBA00023157"/>
    </source>
</evidence>
<dbReference type="GO" id="GO:0030335">
    <property type="term" value="P:positive regulation of cell migration"/>
    <property type="evidence" value="ECO:0007669"/>
    <property type="project" value="TreeGrafter"/>
</dbReference>
<dbReference type="GO" id="GO:0071526">
    <property type="term" value="P:semaphorin-plexin signaling pathway"/>
    <property type="evidence" value="ECO:0007669"/>
    <property type="project" value="TreeGrafter"/>
</dbReference>
<comment type="subcellular location">
    <subcellularLocation>
        <location evidence="1">Membrane</location>
    </subcellularLocation>
</comment>
<comment type="caution">
    <text evidence="6">Lacks conserved residue(s) required for the propagation of feature annotation.</text>
</comment>
<dbReference type="SUPFAM" id="SSF103575">
    <property type="entry name" value="Plexin repeat"/>
    <property type="match status" value="1"/>
</dbReference>
<dbReference type="SUPFAM" id="SSF48726">
    <property type="entry name" value="Immunoglobulin"/>
    <property type="match status" value="1"/>
</dbReference>
<name>A0AAJ7QD20_LATCA</name>
<dbReference type="InterPro" id="IPR015943">
    <property type="entry name" value="WD40/YVTN_repeat-like_dom_sf"/>
</dbReference>
<dbReference type="InterPro" id="IPR013783">
    <property type="entry name" value="Ig-like_fold"/>
</dbReference>
<reference evidence="11" key="1">
    <citation type="submission" date="2025-08" db="UniProtKB">
        <authorList>
            <consortium name="RefSeq"/>
        </authorList>
    </citation>
    <scope>IDENTIFICATION</scope>
    <source>
        <tissue evidence="11">Brain</tissue>
    </source>
</reference>
<dbReference type="FunFam" id="2.60.40.10:FF:001170">
    <property type="entry name" value="Sema domain, immunoglobulin domain (Ig), short basic domain, secreted, (Semaphorin) 3F"/>
    <property type="match status" value="1"/>
</dbReference>
<dbReference type="Gene3D" id="2.60.40.10">
    <property type="entry name" value="Immunoglobulins"/>
    <property type="match status" value="1"/>
</dbReference>
<dbReference type="SUPFAM" id="SSF101912">
    <property type="entry name" value="Sema domain"/>
    <property type="match status" value="1"/>
</dbReference>
<evidence type="ECO:0000256" key="3">
    <source>
        <dbReference type="ARBA" id="ARBA00023136"/>
    </source>
</evidence>
<evidence type="ECO:0000313" key="11">
    <source>
        <dbReference type="RefSeq" id="XP_018552968.1"/>
    </source>
</evidence>
<dbReference type="InterPro" id="IPR036179">
    <property type="entry name" value="Ig-like_dom_sf"/>
</dbReference>
<dbReference type="Gene3D" id="2.130.10.10">
    <property type="entry name" value="YVTN repeat-like/Quinoprotein amine dehydrogenase"/>
    <property type="match status" value="1"/>
</dbReference>
<evidence type="ECO:0000256" key="1">
    <source>
        <dbReference type="ARBA" id="ARBA00004370"/>
    </source>
</evidence>
<feature type="domain" description="Sema" evidence="9">
    <location>
        <begin position="28"/>
        <end position="468"/>
    </location>
</feature>
<dbReference type="GO" id="GO:0045499">
    <property type="term" value="F:chemorepellent activity"/>
    <property type="evidence" value="ECO:0007669"/>
    <property type="project" value="TreeGrafter"/>
</dbReference>
<keyword evidence="5" id="KW-0325">Glycoprotein</keyword>
<evidence type="ECO:0000256" key="2">
    <source>
        <dbReference type="ARBA" id="ARBA00009492"/>
    </source>
</evidence>
<dbReference type="GO" id="GO:0005886">
    <property type="term" value="C:plasma membrane"/>
    <property type="evidence" value="ECO:0007669"/>
    <property type="project" value="TreeGrafter"/>
</dbReference>
<dbReference type="PANTHER" id="PTHR11036">
    <property type="entry name" value="SEMAPHORIN"/>
    <property type="match status" value="1"/>
</dbReference>
<feature type="domain" description="Ig-like" evidence="8">
    <location>
        <begin position="519"/>
        <end position="609"/>
    </location>
</feature>
<dbReference type="PANTHER" id="PTHR11036:SF144">
    <property type="entry name" value="SEMAPHORIN-7A-LIKE"/>
    <property type="match status" value="1"/>
</dbReference>
<gene>
    <name evidence="11" type="primary">LOC108897704</name>
</gene>
<dbReference type="PROSITE" id="PS51004">
    <property type="entry name" value="SEMA"/>
    <property type="match status" value="1"/>
</dbReference>
<dbReference type="Pfam" id="PF01437">
    <property type="entry name" value="PSI"/>
    <property type="match status" value="1"/>
</dbReference>
<evidence type="ECO:0000259" key="9">
    <source>
        <dbReference type="PROSITE" id="PS51004"/>
    </source>
</evidence>
<feature type="chain" id="PRO_5042603858" evidence="7">
    <location>
        <begin position="22"/>
        <end position="636"/>
    </location>
</feature>
<dbReference type="PROSITE" id="PS50835">
    <property type="entry name" value="IG_LIKE"/>
    <property type="match status" value="1"/>
</dbReference>
<keyword evidence="4" id="KW-1015">Disulfide bond</keyword>
<organism evidence="10 11">
    <name type="scientific">Lates calcarifer</name>
    <name type="common">Barramundi</name>
    <name type="synonym">Holocentrus calcarifer</name>
    <dbReference type="NCBI Taxonomy" id="8187"/>
    <lineage>
        <taxon>Eukaryota</taxon>
        <taxon>Metazoa</taxon>
        <taxon>Chordata</taxon>
        <taxon>Craniata</taxon>
        <taxon>Vertebrata</taxon>
        <taxon>Euteleostomi</taxon>
        <taxon>Actinopterygii</taxon>
        <taxon>Neopterygii</taxon>
        <taxon>Teleostei</taxon>
        <taxon>Neoteleostei</taxon>
        <taxon>Acanthomorphata</taxon>
        <taxon>Carangaria</taxon>
        <taxon>Carangaria incertae sedis</taxon>
        <taxon>Centropomidae</taxon>
        <taxon>Lates</taxon>
    </lineage>
</organism>
<dbReference type="GO" id="GO:0001755">
    <property type="term" value="P:neural crest cell migration"/>
    <property type="evidence" value="ECO:0007669"/>
    <property type="project" value="TreeGrafter"/>
</dbReference>
<evidence type="ECO:0000256" key="7">
    <source>
        <dbReference type="SAM" id="SignalP"/>
    </source>
</evidence>
<evidence type="ECO:0000259" key="8">
    <source>
        <dbReference type="PROSITE" id="PS50835"/>
    </source>
</evidence>
<protein>
    <submittedName>
        <fullName evidence="11">Semaphorin-7A</fullName>
    </submittedName>
</protein>
<feature type="signal peptide" evidence="7">
    <location>
        <begin position="1"/>
        <end position="21"/>
    </location>
</feature>
<dbReference type="GO" id="GO:0043931">
    <property type="term" value="P:ossification involved in bone maturation"/>
    <property type="evidence" value="ECO:0007669"/>
    <property type="project" value="TreeGrafter"/>
</dbReference>
<dbReference type="SMART" id="SM00423">
    <property type="entry name" value="PSI"/>
    <property type="match status" value="1"/>
</dbReference>
<dbReference type="GO" id="GO:0007411">
    <property type="term" value="P:axon guidance"/>
    <property type="evidence" value="ECO:0007669"/>
    <property type="project" value="TreeGrafter"/>
</dbReference>
<comment type="similarity">
    <text evidence="2">Belongs to the semaphorin family.</text>
</comment>
<dbReference type="GO" id="GO:0030215">
    <property type="term" value="F:semaphorin receptor binding"/>
    <property type="evidence" value="ECO:0007669"/>
    <property type="project" value="InterPro"/>
</dbReference>
<dbReference type="Pfam" id="PF01403">
    <property type="entry name" value="Sema"/>
    <property type="match status" value="1"/>
</dbReference>
<dbReference type="InterPro" id="IPR002165">
    <property type="entry name" value="Plexin_repeat"/>
</dbReference>
<dbReference type="KEGG" id="lcf:108897704"/>
<evidence type="ECO:0000256" key="6">
    <source>
        <dbReference type="PROSITE-ProRule" id="PRU00352"/>
    </source>
</evidence>
<dbReference type="GeneID" id="108897704"/>
<dbReference type="InterPro" id="IPR036352">
    <property type="entry name" value="Semap_dom_sf"/>
</dbReference>
<keyword evidence="3" id="KW-0472">Membrane</keyword>
<dbReference type="Proteomes" id="UP000694890">
    <property type="component" value="Linkage group LG2"/>
</dbReference>
<dbReference type="Gene3D" id="3.30.1680.10">
    <property type="entry name" value="ligand-binding face of the semaphorins, domain 2"/>
    <property type="match status" value="1"/>
</dbReference>
<dbReference type="RefSeq" id="XP_018552968.1">
    <property type="nucleotide sequence ID" value="XM_018697452.2"/>
</dbReference>
<evidence type="ECO:0000313" key="10">
    <source>
        <dbReference type="Proteomes" id="UP000694890"/>
    </source>
</evidence>